<comment type="caution">
    <text evidence="6">The sequence shown here is derived from an EMBL/GenBank/DDBJ whole genome shotgun (WGS) entry which is preliminary data.</text>
</comment>
<dbReference type="PROSITE" id="PS50893">
    <property type="entry name" value="ABC_TRANSPORTER_2"/>
    <property type="match status" value="1"/>
</dbReference>
<accession>A0ABU0LDD3</accession>
<evidence type="ECO:0000313" key="7">
    <source>
        <dbReference type="Proteomes" id="UP001241747"/>
    </source>
</evidence>
<evidence type="ECO:0000259" key="5">
    <source>
        <dbReference type="PROSITE" id="PS50893"/>
    </source>
</evidence>
<sequence length="285" mass="30113">MTPEDTATLAAAKLASLTILGGRDKGGALETLDLTLRPGDVVCVVGPTGSGKSRLLADIECLAQADTPSGRRILVDGAPPDARRRWATVGKLVAQLSQNMNFVVDLPVAEFVAMHADCRMVADGDRVVADVIACANALAGERFHADVSLTQLSGGQTRALMIADTALLSASPVVLIDEIENAGIDRKRALDLLVSQDKITLVSTHDPILALLGHRRIVVANGSVADVIETSAEETESRAHLERIDAVLMALRQHVRGGGRIEALPAAFSTFASAMATDEPFPWTR</sequence>
<evidence type="ECO:0000313" key="6">
    <source>
        <dbReference type="EMBL" id="MDQ0505146.1"/>
    </source>
</evidence>
<dbReference type="PANTHER" id="PTHR43117:SF4">
    <property type="entry name" value="OSMOPROTECTANT IMPORT ATP-BINDING PROTEIN OSMV"/>
    <property type="match status" value="1"/>
</dbReference>
<dbReference type="InterPro" id="IPR027417">
    <property type="entry name" value="P-loop_NTPase"/>
</dbReference>
<keyword evidence="7" id="KW-1185">Reference proteome</keyword>
<protein>
    <submittedName>
        <fullName evidence="6">ABC-type lipoprotein export system ATPase subunit</fullName>
    </submittedName>
</protein>
<keyword evidence="6" id="KW-0449">Lipoprotein</keyword>
<dbReference type="PANTHER" id="PTHR43117">
    <property type="entry name" value="OSMOPROTECTANT IMPORT ATP-BINDING PROTEIN OSMV"/>
    <property type="match status" value="1"/>
</dbReference>
<feature type="domain" description="ABC transporter" evidence="5">
    <location>
        <begin position="12"/>
        <end position="247"/>
    </location>
</feature>
<dbReference type="SMART" id="SM00382">
    <property type="entry name" value="AAA"/>
    <property type="match status" value="1"/>
</dbReference>
<keyword evidence="4" id="KW-0067">ATP-binding</keyword>
<proteinExistence type="inferred from homology"/>
<keyword evidence="3" id="KW-0547">Nucleotide-binding</keyword>
<evidence type="ECO:0000256" key="1">
    <source>
        <dbReference type="ARBA" id="ARBA00005417"/>
    </source>
</evidence>
<organism evidence="6 7">
    <name type="scientific">Xanthobacter agilis</name>
    <dbReference type="NCBI Taxonomy" id="47492"/>
    <lineage>
        <taxon>Bacteria</taxon>
        <taxon>Pseudomonadati</taxon>
        <taxon>Pseudomonadota</taxon>
        <taxon>Alphaproteobacteria</taxon>
        <taxon>Hyphomicrobiales</taxon>
        <taxon>Xanthobacteraceae</taxon>
        <taxon>Xanthobacter</taxon>
    </lineage>
</organism>
<dbReference type="RefSeq" id="WP_237345645.1">
    <property type="nucleotide sequence ID" value="NZ_JABWGX010000011.1"/>
</dbReference>
<dbReference type="Pfam" id="PF00005">
    <property type="entry name" value="ABC_tran"/>
    <property type="match status" value="1"/>
</dbReference>
<dbReference type="Proteomes" id="UP001241747">
    <property type="component" value="Unassembled WGS sequence"/>
</dbReference>
<reference evidence="6 7" key="1">
    <citation type="submission" date="2023-07" db="EMBL/GenBank/DDBJ databases">
        <title>Genomic Encyclopedia of Type Strains, Phase IV (KMG-IV): sequencing the most valuable type-strain genomes for metagenomic binning, comparative biology and taxonomic classification.</title>
        <authorList>
            <person name="Goeker M."/>
        </authorList>
    </citation>
    <scope>NUCLEOTIDE SEQUENCE [LARGE SCALE GENOMIC DNA]</scope>
    <source>
        <strain evidence="6 7">DSM 3770</strain>
    </source>
</reference>
<dbReference type="SUPFAM" id="SSF52540">
    <property type="entry name" value="P-loop containing nucleoside triphosphate hydrolases"/>
    <property type="match status" value="1"/>
</dbReference>
<dbReference type="Gene3D" id="3.40.50.300">
    <property type="entry name" value="P-loop containing nucleotide triphosphate hydrolases"/>
    <property type="match status" value="1"/>
</dbReference>
<gene>
    <name evidence="6" type="ORF">QOZ94_001928</name>
</gene>
<keyword evidence="2" id="KW-0813">Transport</keyword>
<dbReference type="EMBL" id="JAUSVY010000003">
    <property type="protein sequence ID" value="MDQ0505146.1"/>
    <property type="molecule type" value="Genomic_DNA"/>
</dbReference>
<evidence type="ECO:0000256" key="3">
    <source>
        <dbReference type="ARBA" id="ARBA00022741"/>
    </source>
</evidence>
<evidence type="ECO:0000256" key="4">
    <source>
        <dbReference type="ARBA" id="ARBA00022840"/>
    </source>
</evidence>
<dbReference type="InterPro" id="IPR003439">
    <property type="entry name" value="ABC_transporter-like_ATP-bd"/>
</dbReference>
<evidence type="ECO:0000256" key="2">
    <source>
        <dbReference type="ARBA" id="ARBA00022448"/>
    </source>
</evidence>
<name>A0ABU0LDD3_XANAG</name>
<dbReference type="InterPro" id="IPR003593">
    <property type="entry name" value="AAA+_ATPase"/>
</dbReference>
<comment type="similarity">
    <text evidence="1">Belongs to the ABC transporter superfamily.</text>
</comment>